<evidence type="ECO:0000259" key="2">
    <source>
        <dbReference type="Pfam" id="PF09992"/>
    </source>
</evidence>
<dbReference type="PANTHER" id="PTHR40446">
    <property type="entry name" value="N-ACETYLGLUCOSAMINE-1-PHOSPHODIESTER ALPHA-N-ACETYLGLUCOSAMINIDASE"/>
    <property type="match status" value="1"/>
</dbReference>
<sequence length="284" mass="30527">MARRVLALLGALIAAASPGLAAVEDDCLFSGRLSGEGGWRLLRPGLEVREIAVRFEDSSVARLSGVRVAPERFRVQLRWNPKAAPAGESAAEVAKLTGAAVVANASYFDENGRPLGFFLSGGKVYNRRILFRGRSEALHLGAVFFVREGTEAMGIASREVFEAGGAREAFQAGPYLIREGRPIMGIERYREYWRPARRTVLAFEGDGHLLVLVSEPEGRGLSWCELQSVLSRPGAQGGLGVAEAMNLDGGSSSQLLVQAAGYRSETAGRSVPAFLLLVPRQEGQ</sequence>
<dbReference type="GO" id="GO:0016798">
    <property type="term" value="F:hydrolase activity, acting on glycosyl bonds"/>
    <property type="evidence" value="ECO:0007669"/>
    <property type="project" value="UniProtKB-KW"/>
</dbReference>
<gene>
    <name evidence="3" type="ORF">HY618_06100</name>
</gene>
<comment type="caution">
    <text evidence="3">The sequence shown here is derived from an EMBL/GenBank/DDBJ whole genome shotgun (WGS) entry which is preliminary data.</text>
</comment>
<keyword evidence="1" id="KW-0732">Signal</keyword>
<dbReference type="InterPro" id="IPR018711">
    <property type="entry name" value="NAGPA"/>
</dbReference>
<reference evidence="3" key="1">
    <citation type="submission" date="2020-07" db="EMBL/GenBank/DDBJ databases">
        <title>Huge and variable diversity of episymbiotic CPR bacteria and DPANN archaea in groundwater ecosystems.</title>
        <authorList>
            <person name="He C.Y."/>
            <person name="Keren R."/>
            <person name="Whittaker M."/>
            <person name="Farag I.F."/>
            <person name="Doudna J."/>
            <person name="Cate J.H.D."/>
            <person name="Banfield J.F."/>
        </authorList>
    </citation>
    <scope>NUCLEOTIDE SEQUENCE</scope>
    <source>
        <strain evidence="3">NC_groundwater_1370_Ag_S-0.2um_69_93</strain>
    </source>
</reference>
<dbReference type="EMBL" id="JACQRX010000268">
    <property type="protein sequence ID" value="MBI4252015.1"/>
    <property type="molecule type" value="Genomic_DNA"/>
</dbReference>
<feature type="domain" description="Phosphodiester glycosidase" evidence="2">
    <location>
        <begin position="98"/>
        <end position="276"/>
    </location>
</feature>
<name>A0A932ZUZ9_UNCTE</name>
<feature type="chain" id="PRO_5036680031" evidence="1">
    <location>
        <begin position="22"/>
        <end position="284"/>
    </location>
</feature>
<dbReference type="Proteomes" id="UP000752292">
    <property type="component" value="Unassembled WGS sequence"/>
</dbReference>
<keyword evidence="3" id="KW-0326">Glycosidase</keyword>
<evidence type="ECO:0000313" key="4">
    <source>
        <dbReference type="Proteomes" id="UP000752292"/>
    </source>
</evidence>
<accession>A0A932ZUZ9</accession>
<dbReference type="Pfam" id="PF09992">
    <property type="entry name" value="NAGPA"/>
    <property type="match status" value="1"/>
</dbReference>
<keyword evidence="3" id="KW-0378">Hydrolase</keyword>
<proteinExistence type="predicted"/>
<dbReference type="PANTHER" id="PTHR40446:SF2">
    <property type="entry name" value="N-ACETYLGLUCOSAMINE-1-PHOSPHODIESTER ALPHA-N-ACETYLGLUCOSAMINIDASE"/>
    <property type="match status" value="1"/>
</dbReference>
<protein>
    <submittedName>
        <fullName evidence="3">Phosphodiester glycosidase family protein</fullName>
    </submittedName>
</protein>
<feature type="signal peptide" evidence="1">
    <location>
        <begin position="1"/>
        <end position="21"/>
    </location>
</feature>
<dbReference type="AlphaFoldDB" id="A0A932ZUZ9"/>
<evidence type="ECO:0000313" key="3">
    <source>
        <dbReference type="EMBL" id="MBI4252015.1"/>
    </source>
</evidence>
<organism evidence="3 4">
    <name type="scientific">Tectimicrobiota bacterium</name>
    <dbReference type="NCBI Taxonomy" id="2528274"/>
    <lineage>
        <taxon>Bacteria</taxon>
        <taxon>Pseudomonadati</taxon>
        <taxon>Nitrospinota/Tectimicrobiota group</taxon>
        <taxon>Candidatus Tectimicrobiota</taxon>
    </lineage>
</organism>
<evidence type="ECO:0000256" key="1">
    <source>
        <dbReference type="SAM" id="SignalP"/>
    </source>
</evidence>